<dbReference type="InterPro" id="IPR043128">
    <property type="entry name" value="Rev_trsase/Diguanyl_cyclase"/>
</dbReference>
<dbReference type="PROSITE" id="PS00141">
    <property type="entry name" value="ASP_PROTEASE"/>
    <property type="match status" value="1"/>
</dbReference>
<dbReference type="AlphaFoldDB" id="A0A7D9JSF9"/>
<dbReference type="Proteomes" id="UP001152795">
    <property type="component" value="Unassembled WGS sequence"/>
</dbReference>
<evidence type="ECO:0000313" key="2">
    <source>
        <dbReference type="Proteomes" id="UP001152795"/>
    </source>
</evidence>
<dbReference type="InterPro" id="IPR021109">
    <property type="entry name" value="Peptidase_aspartic_dom_sf"/>
</dbReference>
<gene>
    <name evidence="1" type="ORF">PACLA_8A066428</name>
</gene>
<protein>
    <submittedName>
        <fullName evidence="1">Retrovirus-related Pol poly</fullName>
    </submittedName>
</protein>
<dbReference type="InterPro" id="IPR050951">
    <property type="entry name" value="Retrovirus_Pol_polyprotein"/>
</dbReference>
<dbReference type="FunFam" id="3.30.70.270:FF:000023">
    <property type="entry name" value="Pol"/>
    <property type="match status" value="1"/>
</dbReference>
<dbReference type="PANTHER" id="PTHR37984:SF11">
    <property type="entry name" value="INTEGRASE CATALYTIC DOMAIN-CONTAINING PROTEIN"/>
    <property type="match status" value="1"/>
</dbReference>
<dbReference type="PANTHER" id="PTHR37984">
    <property type="entry name" value="PROTEIN CBG26694"/>
    <property type="match status" value="1"/>
</dbReference>
<dbReference type="GO" id="GO:0006508">
    <property type="term" value="P:proteolysis"/>
    <property type="evidence" value="ECO:0007669"/>
    <property type="project" value="InterPro"/>
</dbReference>
<dbReference type="Gene3D" id="3.10.10.10">
    <property type="entry name" value="HIV Type 1 Reverse Transcriptase, subunit A, domain 1"/>
    <property type="match status" value="1"/>
</dbReference>
<accession>A0A7D9JSF9</accession>
<reference evidence="1" key="1">
    <citation type="submission" date="2020-04" db="EMBL/GenBank/DDBJ databases">
        <authorList>
            <person name="Alioto T."/>
            <person name="Alioto T."/>
            <person name="Gomez Garrido J."/>
        </authorList>
    </citation>
    <scope>NUCLEOTIDE SEQUENCE</scope>
    <source>
        <strain evidence="1">A484AB</strain>
    </source>
</reference>
<keyword evidence="2" id="KW-1185">Reference proteome</keyword>
<dbReference type="GO" id="GO:0004190">
    <property type="term" value="F:aspartic-type endopeptidase activity"/>
    <property type="evidence" value="ECO:0007669"/>
    <property type="project" value="InterPro"/>
</dbReference>
<dbReference type="InterPro" id="IPR000477">
    <property type="entry name" value="RT_dom"/>
</dbReference>
<dbReference type="OrthoDB" id="7759031at2759"/>
<dbReference type="Pfam" id="PF00078">
    <property type="entry name" value="RVT_1"/>
    <property type="match status" value="1"/>
</dbReference>
<comment type="caution">
    <text evidence="1">The sequence shown here is derived from an EMBL/GenBank/DDBJ whole genome shotgun (WGS) entry which is preliminary data.</text>
</comment>
<dbReference type="CDD" id="cd00303">
    <property type="entry name" value="retropepsin_like"/>
    <property type="match status" value="1"/>
</dbReference>
<sequence>MDELRCEIFKAKAGKSTGLDKISNKLLKAAGETIIGSLSQIFNLSIDTGIFPDDLKHTKTYLKTALLYSVNQCLNDNYALRILDHGPLKNRSKFEHDIATLDDTYCITCIGTKNLADTCISCKITSVMADDEDTKLNRLTTNRFRSHKQVCPAQGKSCRSCGKLNHFAKVCRSSPMRKPEFRAQNRENSIKAIITTPRETGTGSSANDDSDEYTFTLTQGQSKFSPTTVTKTNKGVFVTAKINETDIRLVLDSGATTNILDSASFERIRKNNAKLQLEPTSIKIYPYNSTVPLPTTGKFEVQFCNGTKTTSATFHVVEGNSGSLLGYETATELGPLHVNVNRTTTMPISTSSNTSDLVAKFQHLFTGIGKLKDYKQKLHLDPSLQPVAQKPRLVPFHLRKQVSARIEELEALDIIERASGPTSWVSPVVAAPKPHNPSEVRVCGDYRQPNRAIIRERHPIPTVEELMEDMTGACVFSKLDLRAGYHQIELEEESRSVTTFCTHEGLYRYKRLPFGISSASEVFQNVLQQSLQGLHGVRNIADDLIVWGKSQEEHDRNLEALFQRLDAKGLTLNGDKCEYNQPSLWFYGYSLSKDGLSADPKKVEAIVKTTTTQNVAQLRSFLGLANYCARFIKDFATLSAPLNELTKKSTKWQWTVIHQQAFEKITTAIAEDCSMAFYDPAKETTLTVDGVVNASICIL</sequence>
<evidence type="ECO:0000313" key="1">
    <source>
        <dbReference type="EMBL" id="CAB4035596.1"/>
    </source>
</evidence>
<dbReference type="InterPro" id="IPR043502">
    <property type="entry name" value="DNA/RNA_pol_sf"/>
</dbReference>
<dbReference type="SUPFAM" id="SSF56672">
    <property type="entry name" value="DNA/RNA polymerases"/>
    <property type="match status" value="1"/>
</dbReference>
<dbReference type="SUPFAM" id="SSF50630">
    <property type="entry name" value="Acid proteases"/>
    <property type="match status" value="1"/>
</dbReference>
<dbReference type="Gene3D" id="3.30.70.270">
    <property type="match status" value="2"/>
</dbReference>
<dbReference type="Gene3D" id="2.40.70.10">
    <property type="entry name" value="Acid Proteases"/>
    <property type="match status" value="1"/>
</dbReference>
<organism evidence="1 2">
    <name type="scientific">Paramuricea clavata</name>
    <name type="common">Red gorgonian</name>
    <name type="synonym">Violescent sea-whip</name>
    <dbReference type="NCBI Taxonomy" id="317549"/>
    <lineage>
        <taxon>Eukaryota</taxon>
        <taxon>Metazoa</taxon>
        <taxon>Cnidaria</taxon>
        <taxon>Anthozoa</taxon>
        <taxon>Octocorallia</taxon>
        <taxon>Malacalcyonacea</taxon>
        <taxon>Plexauridae</taxon>
        <taxon>Paramuricea</taxon>
    </lineage>
</organism>
<dbReference type="EMBL" id="CACRXK020021190">
    <property type="protein sequence ID" value="CAB4035596.1"/>
    <property type="molecule type" value="Genomic_DNA"/>
</dbReference>
<name>A0A7D9JSF9_PARCT</name>
<dbReference type="PROSITE" id="PS50878">
    <property type="entry name" value="RT_POL"/>
    <property type="match status" value="1"/>
</dbReference>
<proteinExistence type="predicted"/>
<dbReference type="CDD" id="cd01647">
    <property type="entry name" value="RT_LTR"/>
    <property type="match status" value="1"/>
</dbReference>
<dbReference type="InterPro" id="IPR001969">
    <property type="entry name" value="Aspartic_peptidase_AS"/>
</dbReference>